<evidence type="ECO:0000256" key="1">
    <source>
        <dbReference type="SAM" id="MobiDB-lite"/>
    </source>
</evidence>
<protein>
    <submittedName>
        <fullName evidence="2">Uncharacterized protein</fullName>
    </submittedName>
</protein>
<dbReference type="Proteomes" id="UP000280197">
    <property type="component" value="Chromosome"/>
</dbReference>
<reference evidence="2 3" key="1">
    <citation type="submission" date="2018-12" db="EMBL/GenBank/DDBJ databases">
        <authorList>
            <person name="Li K."/>
        </authorList>
    </citation>
    <scope>NUCLEOTIDE SEQUENCE [LARGE SCALE GENOMIC DNA]</scope>
    <source>
        <strain evidence="3">CR22</strain>
    </source>
</reference>
<accession>A0A3Q9C4Z4</accession>
<evidence type="ECO:0000313" key="3">
    <source>
        <dbReference type="Proteomes" id="UP000280197"/>
    </source>
</evidence>
<dbReference type="KEGG" id="saqu:EJC51_42320"/>
<name>A0A3Q9C4Z4_9ACTN</name>
<organism evidence="2 3">
    <name type="scientific">Streptomyces aquilus</name>
    <dbReference type="NCBI Taxonomy" id="2548456"/>
    <lineage>
        <taxon>Bacteria</taxon>
        <taxon>Bacillati</taxon>
        <taxon>Actinomycetota</taxon>
        <taxon>Actinomycetes</taxon>
        <taxon>Kitasatosporales</taxon>
        <taxon>Streptomycetaceae</taxon>
        <taxon>Streptomyces</taxon>
    </lineage>
</organism>
<sequence length="65" mass="6651">MGAGVGRGRRALRAGPDRRTAATPCGHGRRVQRGGAVGAAPVADAHHAHSARPGSRPPRRPRDGS</sequence>
<keyword evidence="3" id="KW-1185">Reference proteome</keyword>
<proteinExistence type="predicted"/>
<gene>
    <name evidence="2" type="ORF">EJC51_42320</name>
</gene>
<dbReference type="AlphaFoldDB" id="A0A3Q9C4Z4"/>
<feature type="region of interest" description="Disordered" evidence="1">
    <location>
        <begin position="1"/>
        <end position="65"/>
    </location>
</feature>
<dbReference type="EMBL" id="CP034463">
    <property type="protein sequence ID" value="AZP22145.1"/>
    <property type="molecule type" value="Genomic_DNA"/>
</dbReference>
<evidence type="ECO:0000313" key="2">
    <source>
        <dbReference type="EMBL" id="AZP22145.1"/>
    </source>
</evidence>